<proteinExistence type="predicted"/>
<keyword evidence="3" id="KW-0862">Zinc</keyword>
<dbReference type="GO" id="GO:0008270">
    <property type="term" value="F:zinc ion binding"/>
    <property type="evidence" value="ECO:0007669"/>
    <property type="project" value="UniProtKB-KW"/>
</dbReference>
<evidence type="ECO:0000256" key="1">
    <source>
        <dbReference type="ARBA" id="ARBA00022723"/>
    </source>
</evidence>
<comment type="caution">
    <text evidence="6">The sequence shown here is derived from an EMBL/GenBank/DDBJ whole genome shotgun (WGS) entry which is preliminary data.</text>
</comment>
<dbReference type="EMBL" id="JACDTQ010002427">
    <property type="protein sequence ID" value="KAF5918739.1"/>
    <property type="molecule type" value="Genomic_DNA"/>
</dbReference>
<protein>
    <recommendedName>
        <fullName evidence="5">RING-type domain-containing protein</fullName>
    </recommendedName>
</protein>
<keyword evidence="2 4" id="KW-0863">Zinc-finger</keyword>
<dbReference type="InterPro" id="IPR001841">
    <property type="entry name" value="Znf_RING"/>
</dbReference>
<dbReference type="SUPFAM" id="SSF57850">
    <property type="entry name" value="RING/U-box"/>
    <property type="match status" value="1"/>
</dbReference>
<dbReference type="SMART" id="SM00184">
    <property type="entry name" value="RING"/>
    <property type="match status" value="1"/>
</dbReference>
<dbReference type="Proteomes" id="UP000551758">
    <property type="component" value="Unassembled WGS sequence"/>
</dbReference>
<feature type="domain" description="RING-type" evidence="5">
    <location>
        <begin position="15"/>
        <end position="60"/>
    </location>
</feature>
<keyword evidence="7" id="KW-1185">Reference proteome</keyword>
<accession>A0A7J7ESI5</accession>
<dbReference type="AlphaFoldDB" id="A0A7J7ESI5"/>
<name>A0A7J7ESI5_DICBM</name>
<evidence type="ECO:0000256" key="3">
    <source>
        <dbReference type="ARBA" id="ARBA00022833"/>
    </source>
</evidence>
<reference evidence="6 7" key="1">
    <citation type="journal article" date="2020" name="Mol. Biol. Evol.">
        <title>Interspecific Gene Flow and the Evolution of Specialization in Black and White Rhinoceros.</title>
        <authorList>
            <person name="Moodley Y."/>
            <person name="Westbury M.V."/>
            <person name="Russo I.M."/>
            <person name="Gopalakrishnan S."/>
            <person name="Rakotoarivelo A."/>
            <person name="Olsen R.A."/>
            <person name="Prost S."/>
            <person name="Tunstall T."/>
            <person name="Ryder O.A."/>
            <person name="Dalen L."/>
            <person name="Bruford M.W."/>
        </authorList>
    </citation>
    <scope>NUCLEOTIDE SEQUENCE [LARGE SCALE GENOMIC DNA]</scope>
    <source>
        <strain evidence="6">SBR-YM</strain>
        <tissue evidence="6">Skin</tissue>
    </source>
</reference>
<evidence type="ECO:0000259" key="5">
    <source>
        <dbReference type="PROSITE" id="PS50089"/>
    </source>
</evidence>
<sequence>MDFSQLVNLQKEVTCLLCLVLQTEPLSLDCGYSFCQACITAKHKVPVTHPGGECICPVCQSGYQPGNFQPNQHLTTTVESQGDQHEPTQVVEERSLLEQRELQQLEEDEVNVLDDLLVAKDQRLTPAESVHERAQLRSRASDVRIINRHTE</sequence>
<dbReference type="InterPro" id="IPR050143">
    <property type="entry name" value="TRIM/RBCC"/>
</dbReference>
<gene>
    <name evidence="6" type="ORF">HPG69_005777</name>
</gene>
<evidence type="ECO:0000313" key="7">
    <source>
        <dbReference type="Proteomes" id="UP000551758"/>
    </source>
</evidence>
<keyword evidence="1" id="KW-0479">Metal-binding</keyword>
<dbReference type="InterPro" id="IPR013083">
    <property type="entry name" value="Znf_RING/FYVE/PHD"/>
</dbReference>
<dbReference type="Gene3D" id="3.30.40.10">
    <property type="entry name" value="Zinc/RING finger domain, C3HC4 (zinc finger)"/>
    <property type="match status" value="1"/>
</dbReference>
<feature type="non-terminal residue" evidence="6">
    <location>
        <position position="151"/>
    </location>
</feature>
<evidence type="ECO:0000256" key="4">
    <source>
        <dbReference type="PROSITE-ProRule" id="PRU00175"/>
    </source>
</evidence>
<dbReference type="PANTHER" id="PTHR24103">
    <property type="entry name" value="E3 UBIQUITIN-PROTEIN LIGASE TRIM"/>
    <property type="match status" value="1"/>
</dbReference>
<organism evidence="6 7">
    <name type="scientific">Diceros bicornis minor</name>
    <name type="common">South-central black rhinoceros</name>
    <dbReference type="NCBI Taxonomy" id="77932"/>
    <lineage>
        <taxon>Eukaryota</taxon>
        <taxon>Metazoa</taxon>
        <taxon>Chordata</taxon>
        <taxon>Craniata</taxon>
        <taxon>Vertebrata</taxon>
        <taxon>Euteleostomi</taxon>
        <taxon>Mammalia</taxon>
        <taxon>Eutheria</taxon>
        <taxon>Laurasiatheria</taxon>
        <taxon>Perissodactyla</taxon>
        <taxon>Rhinocerotidae</taxon>
        <taxon>Diceros</taxon>
    </lineage>
</organism>
<evidence type="ECO:0000256" key="2">
    <source>
        <dbReference type="ARBA" id="ARBA00022771"/>
    </source>
</evidence>
<dbReference type="PROSITE" id="PS50089">
    <property type="entry name" value="ZF_RING_2"/>
    <property type="match status" value="1"/>
</dbReference>
<evidence type="ECO:0000313" key="6">
    <source>
        <dbReference type="EMBL" id="KAF5918739.1"/>
    </source>
</evidence>